<dbReference type="InterPro" id="IPR034660">
    <property type="entry name" value="DinB/YfiT-like"/>
</dbReference>
<dbReference type="Pfam" id="PF04978">
    <property type="entry name" value="MST"/>
    <property type="match status" value="1"/>
</dbReference>
<keyword evidence="2" id="KW-1185">Reference proteome</keyword>
<proteinExistence type="predicted"/>
<comment type="caution">
    <text evidence="1">The sequence shown here is derived from an EMBL/GenBank/DDBJ whole genome shotgun (WGS) entry which is preliminary data.</text>
</comment>
<dbReference type="RefSeq" id="WP_223092240.1">
    <property type="nucleotide sequence ID" value="NZ_CP061913.1"/>
</dbReference>
<accession>A0ABV5MCE4</accession>
<protein>
    <submittedName>
        <fullName evidence="1">DUF664 domain-containing protein</fullName>
    </submittedName>
</protein>
<gene>
    <name evidence="1" type="ORF">ACFFTR_25845</name>
</gene>
<dbReference type="InterPro" id="IPR007061">
    <property type="entry name" value="MST-like"/>
</dbReference>
<dbReference type="EMBL" id="JBHMCA010000047">
    <property type="protein sequence ID" value="MFB9446524.1"/>
    <property type="molecule type" value="Genomic_DNA"/>
</dbReference>
<dbReference type="SUPFAM" id="SSF109854">
    <property type="entry name" value="DinB/YfiT-like putative metalloenzymes"/>
    <property type="match status" value="1"/>
</dbReference>
<dbReference type="Gene3D" id="1.20.120.450">
    <property type="entry name" value="dinb family like domain"/>
    <property type="match status" value="1"/>
</dbReference>
<evidence type="ECO:0000313" key="2">
    <source>
        <dbReference type="Proteomes" id="UP001589608"/>
    </source>
</evidence>
<reference evidence="1 2" key="1">
    <citation type="submission" date="2024-09" db="EMBL/GenBank/DDBJ databases">
        <authorList>
            <person name="Sun Q."/>
            <person name="Mori K."/>
        </authorList>
    </citation>
    <scope>NUCLEOTIDE SEQUENCE [LARGE SCALE GENOMIC DNA]</scope>
    <source>
        <strain evidence="1 2">JCM 3307</strain>
    </source>
</reference>
<dbReference type="Proteomes" id="UP001589608">
    <property type="component" value="Unassembled WGS sequence"/>
</dbReference>
<name>A0ABV5MCE4_9ACTN</name>
<evidence type="ECO:0000313" key="1">
    <source>
        <dbReference type="EMBL" id="MFB9446524.1"/>
    </source>
</evidence>
<organism evidence="1 2">
    <name type="scientific">Dactylosporangium vinaceum</name>
    <dbReference type="NCBI Taxonomy" id="53362"/>
    <lineage>
        <taxon>Bacteria</taxon>
        <taxon>Bacillati</taxon>
        <taxon>Actinomycetota</taxon>
        <taxon>Actinomycetes</taxon>
        <taxon>Micromonosporales</taxon>
        <taxon>Micromonosporaceae</taxon>
        <taxon>Dactylosporangium</taxon>
    </lineage>
</organism>
<sequence length="168" mass="18395">MPAFPEPTTPAADRGEVFVRYLDYFRATLLERVAGLPEPAAGRSVLPSGWTPLGLLKHLRYVELRWLEWGFEGRAVAEPWGDRGEDGWFVAPDESRDALSADLLAQGAITRAVVGRHALDAVGAPGPRWDGAEPPTLERVLFHLVQEYARHVGHIDIVAELEGGPPGE</sequence>